<dbReference type="GO" id="GO:0005634">
    <property type="term" value="C:nucleus"/>
    <property type="evidence" value="ECO:0007669"/>
    <property type="project" value="TreeGrafter"/>
</dbReference>
<evidence type="ECO:0000313" key="3">
    <source>
        <dbReference type="Proteomes" id="UP001274896"/>
    </source>
</evidence>
<dbReference type="AlphaFoldDB" id="A0AAE0QDW2"/>
<accession>A0AAE0QDW2</accession>
<reference evidence="2" key="1">
    <citation type="submission" date="2023-06" db="EMBL/GenBank/DDBJ databases">
        <title>Male Hemibagrus guttatus genome.</title>
        <authorList>
            <person name="Bian C."/>
        </authorList>
    </citation>
    <scope>NUCLEOTIDE SEQUENCE</scope>
    <source>
        <strain evidence="2">Male_cb2023</strain>
        <tissue evidence="2">Muscle</tissue>
    </source>
</reference>
<dbReference type="EMBL" id="JAUCMX010000017">
    <property type="protein sequence ID" value="KAK3518752.1"/>
    <property type="molecule type" value="Genomic_DNA"/>
</dbReference>
<sequence length="187" mass="20933">MLERLTEQRQAVTTALCLLGRNTFCLNDEEWSCISQAIEALRPFEEATKDVSVEQYVNISKVIPLVSFLQNATMSVGQKGSTLALQLATQCKRRFENIEHDYTLEDSTFLDIRFKNIVFCDTENVENIKSRLISDMQALHRQATTSEPSASATSMGTALSVPQESPAARKGADCSTSKTHSQYRHIH</sequence>
<keyword evidence="3" id="KW-1185">Reference proteome</keyword>
<proteinExistence type="predicted"/>
<comment type="caution">
    <text evidence="2">The sequence shown here is derived from an EMBL/GenBank/DDBJ whole genome shotgun (WGS) entry which is preliminary data.</text>
</comment>
<dbReference type="Proteomes" id="UP001274896">
    <property type="component" value="Unassembled WGS sequence"/>
</dbReference>
<name>A0AAE0QDW2_9TELE</name>
<evidence type="ECO:0000313" key="2">
    <source>
        <dbReference type="EMBL" id="KAK3518752.1"/>
    </source>
</evidence>
<feature type="region of interest" description="Disordered" evidence="1">
    <location>
        <begin position="143"/>
        <end position="187"/>
    </location>
</feature>
<dbReference type="InterPro" id="IPR052865">
    <property type="entry name" value="Zinc_finger_BED"/>
</dbReference>
<dbReference type="PANTHER" id="PTHR47241:SF1">
    <property type="entry name" value="BED-TYPE DOMAIN-CONTAINING PROTEIN"/>
    <property type="match status" value="1"/>
</dbReference>
<organism evidence="2 3">
    <name type="scientific">Hemibagrus guttatus</name>
    <dbReference type="NCBI Taxonomy" id="175788"/>
    <lineage>
        <taxon>Eukaryota</taxon>
        <taxon>Metazoa</taxon>
        <taxon>Chordata</taxon>
        <taxon>Craniata</taxon>
        <taxon>Vertebrata</taxon>
        <taxon>Euteleostomi</taxon>
        <taxon>Actinopterygii</taxon>
        <taxon>Neopterygii</taxon>
        <taxon>Teleostei</taxon>
        <taxon>Ostariophysi</taxon>
        <taxon>Siluriformes</taxon>
        <taxon>Bagridae</taxon>
        <taxon>Hemibagrus</taxon>
    </lineage>
</organism>
<feature type="compositionally biased region" description="Low complexity" evidence="1">
    <location>
        <begin position="143"/>
        <end position="154"/>
    </location>
</feature>
<evidence type="ECO:0000256" key="1">
    <source>
        <dbReference type="SAM" id="MobiDB-lite"/>
    </source>
</evidence>
<dbReference type="PANTHER" id="PTHR47241">
    <property type="entry name" value="FINGER PROTEIN, PUTATIVE-RELATED"/>
    <property type="match status" value="1"/>
</dbReference>
<gene>
    <name evidence="2" type="ORF">QTP70_010887</name>
</gene>
<protein>
    <submittedName>
        <fullName evidence="2">Uncharacterized protein</fullName>
    </submittedName>
</protein>